<name>A0ABW3KMZ5_9FLAO</name>
<dbReference type="RefSeq" id="WP_386113353.1">
    <property type="nucleotide sequence ID" value="NZ_JBHTKM010000001.1"/>
</dbReference>
<dbReference type="PANTHER" id="PTHR22916:SF3">
    <property type="entry name" value="UDP-GLCNAC:BETAGAL BETA-1,3-N-ACETYLGLUCOSAMINYLTRANSFERASE-LIKE PROTEIN 1"/>
    <property type="match status" value="1"/>
</dbReference>
<dbReference type="EMBL" id="JBHTKM010000001">
    <property type="protein sequence ID" value="MFD1014616.1"/>
    <property type="molecule type" value="Genomic_DNA"/>
</dbReference>
<dbReference type="Pfam" id="PF00535">
    <property type="entry name" value="Glycos_transf_2"/>
    <property type="match status" value="1"/>
</dbReference>
<dbReference type="Proteomes" id="UP001597086">
    <property type="component" value="Unassembled WGS sequence"/>
</dbReference>
<evidence type="ECO:0000259" key="1">
    <source>
        <dbReference type="Pfam" id="PF00535"/>
    </source>
</evidence>
<proteinExistence type="predicted"/>
<keyword evidence="3" id="KW-1185">Reference proteome</keyword>
<reference evidence="3" key="1">
    <citation type="journal article" date="2019" name="Int. J. Syst. Evol. Microbiol.">
        <title>The Global Catalogue of Microorganisms (GCM) 10K type strain sequencing project: providing services to taxonomists for standard genome sequencing and annotation.</title>
        <authorList>
            <consortium name="The Broad Institute Genomics Platform"/>
            <consortium name="The Broad Institute Genome Sequencing Center for Infectious Disease"/>
            <person name="Wu L."/>
            <person name="Ma J."/>
        </authorList>
    </citation>
    <scope>NUCLEOTIDE SEQUENCE [LARGE SCALE GENOMIC DNA]</scope>
    <source>
        <strain evidence="3">CCUG 56098</strain>
    </source>
</reference>
<accession>A0ABW3KMZ5</accession>
<sequence length="322" mass="37871">MSTTPLVSIIIPTYNRAHLIGETLDSVLSQTYTNWECIVVDDGSTDGTAALMATYLEKDSRFQYHNRPDTYLPGGNGARNYGFEVSKGKYVQWFDDDDVMLFNFLKVKLFAFSEGIDLVICSCKKVDKSLKETSIVDLKIKTILYRDYVLWNFKIVTNNVTFRRCFLDNTELFNPEILRGQETEFFSRIFYNLSQEQCVIINKPLFLYRQHGSTKSAENKVYVSDYKFSQSYINIENLKRAIEIRDCQLINRCFQTLMVYFFMSLKHGDYNTAAFIYKHLGPILKHENKSVFMEFKFVCGSMFRFKLYSYRINKRWKTMELC</sequence>
<dbReference type="Gene3D" id="3.90.550.10">
    <property type="entry name" value="Spore Coat Polysaccharide Biosynthesis Protein SpsA, Chain A"/>
    <property type="match status" value="1"/>
</dbReference>
<dbReference type="SUPFAM" id="SSF53448">
    <property type="entry name" value="Nucleotide-diphospho-sugar transferases"/>
    <property type="match status" value="1"/>
</dbReference>
<dbReference type="CDD" id="cd00761">
    <property type="entry name" value="Glyco_tranf_GTA_type"/>
    <property type="match status" value="1"/>
</dbReference>
<comment type="caution">
    <text evidence="2">The sequence shown here is derived from an EMBL/GenBank/DDBJ whole genome shotgun (WGS) entry which is preliminary data.</text>
</comment>
<gene>
    <name evidence="2" type="ORF">ACFQ13_01670</name>
</gene>
<evidence type="ECO:0000313" key="3">
    <source>
        <dbReference type="Proteomes" id="UP001597086"/>
    </source>
</evidence>
<feature type="domain" description="Glycosyltransferase 2-like" evidence="1">
    <location>
        <begin position="8"/>
        <end position="155"/>
    </location>
</feature>
<organism evidence="2 3">
    <name type="scientific">Winogradskyella rapida</name>
    <dbReference type="NCBI Taxonomy" id="549701"/>
    <lineage>
        <taxon>Bacteria</taxon>
        <taxon>Pseudomonadati</taxon>
        <taxon>Bacteroidota</taxon>
        <taxon>Flavobacteriia</taxon>
        <taxon>Flavobacteriales</taxon>
        <taxon>Flavobacteriaceae</taxon>
        <taxon>Winogradskyella</taxon>
    </lineage>
</organism>
<dbReference type="PANTHER" id="PTHR22916">
    <property type="entry name" value="GLYCOSYLTRANSFERASE"/>
    <property type="match status" value="1"/>
</dbReference>
<evidence type="ECO:0000313" key="2">
    <source>
        <dbReference type="EMBL" id="MFD1014616.1"/>
    </source>
</evidence>
<dbReference type="InterPro" id="IPR001173">
    <property type="entry name" value="Glyco_trans_2-like"/>
</dbReference>
<protein>
    <submittedName>
        <fullName evidence="2">Glycosyltransferase family 2 protein</fullName>
    </submittedName>
</protein>
<dbReference type="InterPro" id="IPR029044">
    <property type="entry name" value="Nucleotide-diphossugar_trans"/>
</dbReference>